<protein>
    <recommendedName>
        <fullName evidence="3">DUF3299 domain-containing protein</fullName>
    </recommendedName>
</protein>
<gene>
    <name evidence="1" type="ordered locus">AZC_2986</name>
</gene>
<dbReference type="HOGENOM" id="CLU_113618_0_0_5"/>
<name>A8IDS6_AZOC5</name>
<reference evidence="1 2" key="1">
    <citation type="journal article" date="2007" name="Appl. Environ. Microbiol.">
        <title>Rhizobial factors required for stem nodule maturation and maintenance in Sesbania rostrata-Azorhizobium caulinodans ORS571 symbiosis.</title>
        <authorList>
            <person name="Suzuki S."/>
            <person name="Aono T."/>
            <person name="Lee KB."/>
            <person name="Suzuki T."/>
            <person name="Liu CT."/>
            <person name="Miwa H."/>
            <person name="Wakao S."/>
            <person name="Iki T."/>
            <person name="Oyaizu H."/>
        </authorList>
    </citation>
    <scope>NUCLEOTIDE SEQUENCE [LARGE SCALE GENOMIC DNA]</scope>
    <source>
        <strain evidence="2">ATCC 43989 / DSM 5975 / JCM 20966 / LMG 6465 / NBRC 14845 / NCIMB 13405 / ORS 571</strain>
    </source>
</reference>
<dbReference type="eggNOG" id="ENOG50301ES">
    <property type="taxonomic scope" value="Bacteria"/>
</dbReference>
<accession>A8IDS6</accession>
<evidence type="ECO:0008006" key="3">
    <source>
        <dbReference type="Google" id="ProtNLM"/>
    </source>
</evidence>
<sequence>MGEGWVGGRTPGGRHHCRSDVLYAPRYPDLNYSLPALPGQLSVSDRTMAADPILAQSALPLSRRQLLAATGALALPVAMRPAYAAPAPLDFSELYGKVSVLGLSFSDKVKALKGQEVAMRGFMAPPLKAEADFFVLTEIPMSICPFCSSDADWPDNIVVIYLDRAQTFEQANALIEVRGTLEVGSWTDPNTGFVSLLRLRRASFRKA</sequence>
<reference evidence="1 2" key="3">
    <citation type="journal article" date="2008" name="BMC Genomics">
        <title>The genome of the versatile nitrogen fixer Azorhizobium caulinodans ORS571.</title>
        <authorList>
            <person name="Lee KB."/>
            <person name="Backer P.D."/>
            <person name="Aono T."/>
            <person name="Liu CT."/>
            <person name="Suzuki S."/>
            <person name="Suzuki T."/>
            <person name="Kaneko T."/>
            <person name="Yamada M."/>
            <person name="Tabata S."/>
            <person name="Kupfer D.M."/>
            <person name="Najar F.Z."/>
            <person name="Wiley G.B."/>
            <person name="Roe B."/>
            <person name="Binnewies T.T."/>
            <person name="Ussery D.W."/>
            <person name="D'Haeze W."/>
            <person name="Herder J.D."/>
            <person name="Gevers D."/>
            <person name="Vereecke D."/>
            <person name="Holsters M."/>
            <person name="Oyaizu H."/>
        </authorList>
    </citation>
    <scope>NUCLEOTIDE SEQUENCE [LARGE SCALE GENOMIC DNA]</scope>
    <source>
        <strain evidence="2">ATCC 43989 / DSM 5975 / JCM 20966 / LMG 6465 / NBRC 14845 / NCIMB 13405 / ORS 571</strain>
    </source>
</reference>
<organism evidence="1 2">
    <name type="scientific">Azorhizobium caulinodans (strain ATCC 43989 / DSM 5975 / JCM 20966 / LMG 6465 / NBRC 14845 / NCIMB 13405 / ORS 571)</name>
    <dbReference type="NCBI Taxonomy" id="438753"/>
    <lineage>
        <taxon>Bacteria</taxon>
        <taxon>Pseudomonadati</taxon>
        <taxon>Pseudomonadota</taxon>
        <taxon>Alphaproteobacteria</taxon>
        <taxon>Hyphomicrobiales</taxon>
        <taxon>Xanthobacteraceae</taxon>
        <taxon>Azorhizobium</taxon>
    </lineage>
</organism>
<reference evidence="1 2" key="5">
    <citation type="journal article" date="2010" name="Appl. Environ. Microbiol.">
        <title>phrR-like gene praR of Azorhizobium caulinodans ORS571 is essential for symbiosis with Sesbania rostrata and is involved in expression of reb genes.</title>
        <authorList>
            <person name="Akiba N."/>
            <person name="Aono T."/>
            <person name="Toyazaki H."/>
            <person name="Sato S."/>
            <person name="Oyaizu H."/>
        </authorList>
    </citation>
    <scope>NUCLEOTIDE SEQUENCE [LARGE SCALE GENOMIC DNA]</scope>
    <source>
        <strain evidence="2">ATCC 43989 / DSM 5975 / JCM 20966 / LMG 6465 / NBRC 14845 / NCIMB 13405 / ORS 571</strain>
    </source>
</reference>
<evidence type="ECO:0000313" key="1">
    <source>
        <dbReference type="EMBL" id="BAF88984.1"/>
    </source>
</evidence>
<reference evidence="2" key="2">
    <citation type="submission" date="2007-04" db="EMBL/GenBank/DDBJ databases">
        <title>Complete genome sequence of the nitrogen-fixing bacterium Azorhizobium caulinodans ORS571.</title>
        <authorList>
            <person name="Lee K.B."/>
            <person name="Backer P.D."/>
            <person name="Aono T."/>
            <person name="Liu C.T."/>
            <person name="Suzuki S."/>
            <person name="Suzuki T."/>
            <person name="Kaneko T."/>
            <person name="Yamada M."/>
            <person name="Tabata S."/>
            <person name="Kupfer D.M."/>
            <person name="Najar F.Z."/>
            <person name="Wiley G.B."/>
            <person name="Roe B."/>
            <person name="Binnewies T."/>
            <person name="Ussery D."/>
            <person name="Vereecke D."/>
            <person name="Gevers D."/>
            <person name="Holsters M."/>
            <person name="Oyaizu H."/>
        </authorList>
    </citation>
    <scope>NUCLEOTIDE SEQUENCE [LARGE SCALE GENOMIC DNA]</scope>
    <source>
        <strain evidence="2">ATCC 43989 / DSM 5975 / JCM 20966 / LMG 6465 / NBRC 14845 / NCIMB 13405 / ORS 571</strain>
    </source>
</reference>
<reference evidence="1 2" key="4">
    <citation type="journal article" date="2009" name="Appl. Environ. Microbiol.">
        <title>Comparative genome-wide transcriptional profiling of Azorhizobium caulinodans ORS571 grown under free-living and symbiotic conditions.</title>
        <authorList>
            <person name="Tsukada S."/>
            <person name="Aono T."/>
            <person name="Akiba N."/>
            <person name="Lee KB."/>
            <person name="Liu CT."/>
            <person name="Toyazaki H."/>
            <person name="Oyaizu H."/>
        </authorList>
    </citation>
    <scope>NUCLEOTIDE SEQUENCE [LARGE SCALE GENOMIC DNA]</scope>
    <source>
        <strain evidence="2">ATCC 43989 / DSM 5975 / JCM 20966 / LMG 6465 / NBRC 14845 / NCIMB 13405 / ORS 571</strain>
    </source>
</reference>
<dbReference type="STRING" id="438753.AZC_2986"/>
<evidence type="ECO:0000313" key="2">
    <source>
        <dbReference type="Proteomes" id="UP000000270"/>
    </source>
</evidence>
<dbReference type="EMBL" id="AP009384">
    <property type="protein sequence ID" value="BAF88984.1"/>
    <property type="molecule type" value="Genomic_DNA"/>
</dbReference>
<dbReference type="Proteomes" id="UP000000270">
    <property type="component" value="Chromosome"/>
</dbReference>
<keyword evidence="2" id="KW-1185">Reference proteome</keyword>
<reference evidence="1 2" key="6">
    <citation type="journal article" date="2011" name="Appl. Environ. Microbiol.">
        <title>Involvement of the azorhizobial chromosome partition gene (parA) in the onset of bacteroid differentiation during Sesbania rostrata stem nodule development.</title>
        <authorList>
            <person name="Liu CT."/>
            <person name="Lee KB."/>
            <person name="Wang YS."/>
            <person name="Peng MH."/>
            <person name="Lee KT."/>
            <person name="Suzuki S."/>
            <person name="Suzuki T."/>
            <person name="Oyaizu H."/>
        </authorList>
    </citation>
    <scope>NUCLEOTIDE SEQUENCE [LARGE SCALE GENOMIC DNA]</scope>
    <source>
        <strain evidence="2">ATCC 43989 / DSM 5975 / JCM 20966 / LMG 6465 / NBRC 14845 / NCIMB 13405 / ORS 571</strain>
    </source>
</reference>
<dbReference type="AlphaFoldDB" id="A8IDS6"/>
<proteinExistence type="predicted"/>
<dbReference type="KEGG" id="azc:AZC_2986"/>